<name>A0ABD3MLD3_9STRA</name>
<feature type="region of interest" description="Disordered" evidence="1">
    <location>
        <begin position="1375"/>
        <end position="1397"/>
    </location>
</feature>
<feature type="compositionally biased region" description="Polar residues" evidence="1">
    <location>
        <begin position="1462"/>
        <end position="1476"/>
    </location>
</feature>
<feature type="compositionally biased region" description="Acidic residues" evidence="1">
    <location>
        <begin position="1546"/>
        <end position="1565"/>
    </location>
</feature>
<protein>
    <recommendedName>
        <fullName evidence="2">PDZ domain-containing protein</fullName>
    </recommendedName>
</protein>
<feature type="domain" description="PDZ" evidence="2">
    <location>
        <begin position="1240"/>
        <end position="1336"/>
    </location>
</feature>
<gene>
    <name evidence="3" type="ORF">ACHAWO_006723</name>
</gene>
<feature type="compositionally biased region" description="Polar residues" evidence="1">
    <location>
        <begin position="1375"/>
        <end position="1385"/>
    </location>
</feature>
<feature type="compositionally biased region" description="Basic and acidic residues" evidence="1">
    <location>
        <begin position="322"/>
        <end position="342"/>
    </location>
</feature>
<feature type="region of interest" description="Disordered" evidence="1">
    <location>
        <begin position="108"/>
        <end position="208"/>
    </location>
</feature>
<keyword evidence="4" id="KW-1185">Reference proteome</keyword>
<feature type="compositionally biased region" description="Acidic residues" evidence="1">
    <location>
        <begin position="1507"/>
        <end position="1516"/>
    </location>
</feature>
<dbReference type="InterPro" id="IPR036034">
    <property type="entry name" value="PDZ_sf"/>
</dbReference>
<dbReference type="Proteomes" id="UP001530400">
    <property type="component" value="Unassembled WGS sequence"/>
</dbReference>
<dbReference type="CDD" id="cd00136">
    <property type="entry name" value="PDZ_canonical"/>
    <property type="match status" value="1"/>
</dbReference>
<feature type="compositionally biased region" description="Polar residues" evidence="1">
    <location>
        <begin position="384"/>
        <end position="399"/>
    </location>
</feature>
<proteinExistence type="predicted"/>
<feature type="compositionally biased region" description="Low complexity" evidence="1">
    <location>
        <begin position="401"/>
        <end position="414"/>
    </location>
</feature>
<feature type="region of interest" description="Disordered" evidence="1">
    <location>
        <begin position="239"/>
        <end position="372"/>
    </location>
</feature>
<feature type="region of interest" description="Disordered" evidence="1">
    <location>
        <begin position="534"/>
        <end position="556"/>
    </location>
</feature>
<feature type="compositionally biased region" description="Basic and acidic residues" evidence="1">
    <location>
        <begin position="1529"/>
        <end position="1538"/>
    </location>
</feature>
<feature type="region of interest" description="Disordered" evidence="1">
    <location>
        <begin position="772"/>
        <end position="795"/>
    </location>
</feature>
<feature type="region of interest" description="Disordered" evidence="1">
    <location>
        <begin position="384"/>
        <end position="414"/>
    </location>
</feature>
<feature type="region of interest" description="Disordered" evidence="1">
    <location>
        <begin position="580"/>
        <end position="616"/>
    </location>
</feature>
<evidence type="ECO:0000313" key="4">
    <source>
        <dbReference type="Proteomes" id="UP001530400"/>
    </source>
</evidence>
<evidence type="ECO:0000313" key="3">
    <source>
        <dbReference type="EMBL" id="KAL3764875.1"/>
    </source>
</evidence>
<feature type="compositionally biased region" description="Polar residues" evidence="1">
    <location>
        <begin position="607"/>
        <end position="616"/>
    </location>
</feature>
<dbReference type="PROSITE" id="PS50106">
    <property type="entry name" value="PDZ"/>
    <property type="match status" value="1"/>
</dbReference>
<feature type="compositionally biased region" description="Polar residues" evidence="1">
    <location>
        <begin position="15"/>
        <end position="24"/>
    </location>
</feature>
<dbReference type="EMBL" id="JALLPJ020001411">
    <property type="protein sequence ID" value="KAL3764875.1"/>
    <property type="molecule type" value="Genomic_DNA"/>
</dbReference>
<feature type="region of interest" description="Disordered" evidence="1">
    <location>
        <begin position="960"/>
        <end position="1058"/>
    </location>
</feature>
<feature type="region of interest" description="Disordered" evidence="1">
    <location>
        <begin position="1462"/>
        <end position="1565"/>
    </location>
</feature>
<feature type="compositionally biased region" description="Basic residues" evidence="1">
    <location>
        <begin position="1"/>
        <end position="12"/>
    </location>
</feature>
<dbReference type="SUPFAM" id="SSF50156">
    <property type="entry name" value="PDZ domain-like"/>
    <property type="match status" value="1"/>
</dbReference>
<feature type="compositionally biased region" description="Acidic residues" evidence="1">
    <location>
        <begin position="157"/>
        <end position="171"/>
    </location>
</feature>
<feature type="compositionally biased region" description="Basic and acidic residues" evidence="1">
    <location>
        <begin position="128"/>
        <end position="140"/>
    </location>
</feature>
<feature type="region of interest" description="Disordered" evidence="1">
    <location>
        <begin position="714"/>
        <end position="737"/>
    </location>
</feature>
<feature type="compositionally biased region" description="Basic and acidic residues" evidence="1">
    <location>
        <begin position="714"/>
        <end position="734"/>
    </location>
</feature>
<feature type="region of interest" description="Disordered" evidence="1">
    <location>
        <begin position="1"/>
        <end position="51"/>
    </location>
</feature>
<reference evidence="3 4" key="1">
    <citation type="submission" date="2024-10" db="EMBL/GenBank/DDBJ databases">
        <title>Updated reference genomes for cyclostephanoid diatoms.</title>
        <authorList>
            <person name="Roberts W.R."/>
            <person name="Alverson A.J."/>
        </authorList>
    </citation>
    <scope>NUCLEOTIDE SEQUENCE [LARGE SCALE GENOMIC DNA]</scope>
    <source>
        <strain evidence="3 4">AJA010-31</strain>
    </source>
</reference>
<dbReference type="Gene3D" id="2.30.42.10">
    <property type="match status" value="1"/>
</dbReference>
<evidence type="ECO:0000256" key="1">
    <source>
        <dbReference type="SAM" id="MobiDB-lite"/>
    </source>
</evidence>
<dbReference type="SMART" id="SM00228">
    <property type="entry name" value="PDZ"/>
    <property type="match status" value="1"/>
</dbReference>
<feature type="compositionally biased region" description="Polar residues" evidence="1">
    <location>
        <begin position="147"/>
        <end position="156"/>
    </location>
</feature>
<sequence>MPRIHEGKKKRGIFSLSTPFQSDGFTFDEDNDPASARGAAAHSDNDVEKQQQQLATANNNNIMGPSHVAPRKENMDIQVAYDQGGMSQLTLEGGTQFYSGAVDEDIRKEWDRSDDDGIGESCDQNKNGGDDAKKNEKMNDGLEDDSVTTIGENANNNDEEVSIDLLQEDSPNESKPKSLQDDLAAARNGCTPSSKNRLFTSPPELSPATMTLDRLDAFGSQQGGAELSLNLLNCSTSKNDSMADDSKVLASPKKSGAAKADGAVETMDHDSPEKTVVGTQVETRRDAHGGVSFRLPSEAAERKSAVDGKELLAITRGDSMQSEEKVQSERSIDEQPVKHSVDQRFVPPRPQRERQPPSQFVARPSKQGLGVEEGDKQYLQGGLNTIKTSHRSNGSSGPDVSSESTRKSSTASESYTNIVQSISADLAKRQCMHELKEYFMSTQNSSVYARKNQHSDDHPAPPQVPFCIACKKPATQLPHHGLCPKHADFFNSGSYEILNLLVDGNILKCEACSFHFDNGRPNKQLTHISGCEKGKKKNGSVKCGSNSGMKGSSNEVLPDVSLKDAAASGCKKCHQELSSGLKTSMPHGSSCPRGPGDLVSLSAPSDPKQSSQNNKVKASLEEAAASGCKKCQNELATGVKTRISHANGCLRSQNPCKECQNEVTTGVKTREPHGNECPRNHNPQRNYHTESLKDAAASGCKKCQRELVSRKKTAYSHDDGCPRKSKPRVGDETKMPTNEEEVIKATVSLKDAAVACKKCQRELATGLTSSFQHSAGCPLKAGSTSPSSSNKSDKSPRFHVGTLVFVKSRTWPGVNKLGGVARVTKVHVPSSALDCVKYDVAYVIETRREKLIEEKFVSLHTDYVSPSKDMSLVHRADELDSSASDNEQSDQEKNKLPSSNNVSPAKAKRTVSDTENNDAGELIVLSSAEKKDADANPLSDYELLRLRNIKRNEARLLKLGLAGPSKDTAKSKERHKSKSSKKEKATSNAEKRSVPHRPTKHDRIEAAANPKANIKTSATVGPPSTRKNQKETAPPSKRLKSTNNDGSNEPPKEASDSLLQGAKSGCQKCTLQWQTDNKDVHSYHDKCCPWYDSSINAVERTPPPSHPTKEMPMSAAAAAAAVNAANSTRSITPSPALATPQLLPPHIAEFLSEAVDDDILPTLRGAKWLPCPNPWGKVEHEEGDVVVVSPFQSESAHDLVSTYHQGSGGGLPKRFAFKPMSQTSSYLKSHRSPDRGGYTVLRVTRDRAALTPWGFTVKHHEFGGACLVDSVRPLSPADSARDISGWEGSNSSCKLEQLDMIISVNGKSVGGMTEAEFQIELDLCGPEVLLVVSKFASERFYLQSDGNRQHFLGDIAMDWNDIGAITPSDKKVSFSNDKVSSNSFPENHEDNGLDYKQKTPHTSFSVQKNMNDQLDRLAQQCPVVNTRIPRKTSLVSSIGQKKKASSASTIAAKPLNVSVTNGIKSSSNSHGASKTVPSAASSAIKKSRASGTKESSALRKYRQQIEEQSDMSEDEFTFFSGPRNKLAKSNKDVCKDTQMESQDASMDAEAEFDSEDDDENPWLGW</sequence>
<feature type="compositionally biased region" description="Polar residues" evidence="1">
    <location>
        <begin position="190"/>
        <end position="199"/>
    </location>
</feature>
<organism evidence="3 4">
    <name type="scientific">Cyclotella atomus</name>
    <dbReference type="NCBI Taxonomy" id="382360"/>
    <lineage>
        <taxon>Eukaryota</taxon>
        <taxon>Sar</taxon>
        <taxon>Stramenopiles</taxon>
        <taxon>Ochrophyta</taxon>
        <taxon>Bacillariophyta</taxon>
        <taxon>Coscinodiscophyceae</taxon>
        <taxon>Thalassiosirophycidae</taxon>
        <taxon>Stephanodiscales</taxon>
        <taxon>Stephanodiscaceae</taxon>
        <taxon>Cyclotella</taxon>
    </lineage>
</organism>
<feature type="compositionally biased region" description="Basic and acidic residues" evidence="1">
    <location>
        <begin position="980"/>
        <end position="993"/>
    </location>
</feature>
<feature type="region of interest" description="Disordered" evidence="1">
    <location>
        <begin position="879"/>
        <end position="914"/>
    </location>
</feature>
<feature type="compositionally biased region" description="Basic and acidic residues" evidence="1">
    <location>
        <begin position="299"/>
        <end position="310"/>
    </location>
</feature>
<evidence type="ECO:0000259" key="2">
    <source>
        <dbReference type="PROSITE" id="PS50106"/>
    </source>
</evidence>
<dbReference type="InterPro" id="IPR001478">
    <property type="entry name" value="PDZ"/>
</dbReference>
<accession>A0ABD3MLD3</accession>
<feature type="compositionally biased region" description="Basic and acidic residues" evidence="1">
    <location>
        <begin position="1386"/>
        <end position="1397"/>
    </location>
</feature>
<feature type="compositionally biased region" description="Polar residues" evidence="1">
    <location>
        <begin position="543"/>
        <end position="555"/>
    </location>
</feature>
<comment type="caution">
    <text evidence="3">The sequence shown here is derived from an EMBL/GenBank/DDBJ whole genome shotgun (WGS) entry which is preliminary data.</text>
</comment>